<dbReference type="Proteomes" id="UP000281084">
    <property type="component" value="Unassembled WGS sequence"/>
</dbReference>
<evidence type="ECO:0000313" key="2">
    <source>
        <dbReference type="EMBL" id="RKG53243.1"/>
    </source>
</evidence>
<dbReference type="RefSeq" id="WP_120367291.1">
    <property type="nucleotide sequence ID" value="NZ_RAXZ01000007.1"/>
</dbReference>
<dbReference type="Gene3D" id="3.10.450.160">
    <property type="entry name" value="inner membrane protein cigr"/>
    <property type="match status" value="1"/>
</dbReference>
<comment type="caution">
    <text evidence="2">The sequence shown here is derived from an EMBL/GenBank/DDBJ whole genome shotgun (WGS) entry which is preliminary data.</text>
</comment>
<dbReference type="AlphaFoldDB" id="A0A3A8GJQ3"/>
<keyword evidence="1" id="KW-0732">Signal</keyword>
<sequence length="134" mass="15919">MKKILTALAISFSALTASSISIAGPHFDQRDGYDQPRDFNRGQAKKIREFREDNDGERMEMRRMREERGVKRLQQHKWQAGYVLPQHYRGNGYKVDYRDQNLPRPDRNQQWYKINNDYILVNSETNSIMRILGL</sequence>
<evidence type="ECO:0000256" key="1">
    <source>
        <dbReference type="SAM" id="SignalP"/>
    </source>
</evidence>
<feature type="chain" id="PRO_5017271144" description="RcnB family protein" evidence="1">
    <location>
        <begin position="24"/>
        <end position="134"/>
    </location>
</feature>
<evidence type="ECO:0000313" key="3">
    <source>
        <dbReference type="Proteomes" id="UP000281084"/>
    </source>
</evidence>
<organism evidence="2 3">
    <name type="scientific">Acinetobacter cumulans</name>
    <dbReference type="NCBI Taxonomy" id="2136182"/>
    <lineage>
        <taxon>Bacteria</taxon>
        <taxon>Pseudomonadati</taxon>
        <taxon>Pseudomonadota</taxon>
        <taxon>Gammaproteobacteria</taxon>
        <taxon>Moraxellales</taxon>
        <taxon>Moraxellaceae</taxon>
        <taxon>Acinetobacter</taxon>
    </lineage>
</organism>
<dbReference type="EMBL" id="RAXZ01000007">
    <property type="protein sequence ID" value="RKG53243.1"/>
    <property type="molecule type" value="Genomic_DNA"/>
</dbReference>
<gene>
    <name evidence="2" type="ORF">D7V64_07285</name>
</gene>
<dbReference type="Pfam" id="PF11776">
    <property type="entry name" value="RcnB"/>
    <property type="match status" value="1"/>
</dbReference>
<feature type="signal peptide" evidence="1">
    <location>
        <begin position="1"/>
        <end position="23"/>
    </location>
</feature>
<reference evidence="2 3" key="1">
    <citation type="submission" date="2018-09" db="EMBL/GenBank/DDBJ databases">
        <title>The draft genome of Acinetobacter spp. strains.</title>
        <authorList>
            <person name="Qin J."/>
            <person name="Feng Y."/>
            <person name="Zong Z."/>
        </authorList>
    </citation>
    <scope>NUCLEOTIDE SEQUENCE [LARGE SCALE GENOMIC DNA]</scope>
    <source>
        <strain evidence="2 3">WCHAc060002</strain>
    </source>
</reference>
<accession>A0A3A8GJQ3</accession>
<protein>
    <recommendedName>
        <fullName evidence="4">RcnB family protein</fullName>
    </recommendedName>
</protein>
<proteinExistence type="predicted"/>
<dbReference type="InterPro" id="IPR024572">
    <property type="entry name" value="RcnB"/>
</dbReference>
<name>A0A3A8GJQ3_9GAMM</name>
<evidence type="ECO:0008006" key="4">
    <source>
        <dbReference type="Google" id="ProtNLM"/>
    </source>
</evidence>